<accession>A0A8J8C5Q9</accession>
<dbReference type="RefSeq" id="WP_162318294.1">
    <property type="nucleotide sequence ID" value="NZ_JAHQXF010000002.1"/>
</dbReference>
<dbReference type="Gene3D" id="3.30.360.10">
    <property type="entry name" value="Dihydrodipicolinate Reductase, domain 2"/>
    <property type="match status" value="1"/>
</dbReference>
<reference evidence="3 4" key="1">
    <citation type="submission" date="2021-06" db="EMBL/GenBank/DDBJ databases">
        <title>New haloarchaea isolates fom saline soil.</title>
        <authorList>
            <person name="Duran-Viseras A."/>
            <person name="Sanchez-Porro C.S."/>
            <person name="Ventosa A."/>
        </authorList>
    </citation>
    <scope>NUCLEOTIDE SEQUENCE [LARGE SCALE GENOMIC DNA]</scope>
    <source>
        <strain evidence="3 4">JCM 183640</strain>
    </source>
</reference>
<comment type="caution">
    <text evidence="3">The sequence shown here is derived from an EMBL/GenBank/DDBJ whole genome shotgun (WGS) entry which is preliminary data.</text>
</comment>
<feature type="domain" description="Gfo/Idh/MocA-like oxidoreductase N-terminal" evidence="1">
    <location>
        <begin position="9"/>
        <end position="122"/>
    </location>
</feature>
<dbReference type="InterPro" id="IPR055170">
    <property type="entry name" value="GFO_IDH_MocA-like_dom"/>
</dbReference>
<dbReference type="Proteomes" id="UP000766550">
    <property type="component" value="Unassembled WGS sequence"/>
</dbReference>
<dbReference type="InterPro" id="IPR000683">
    <property type="entry name" value="Gfo/Idh/MocA-like_OxRdtase_N"/>
</dbReference>
<evidence type="ECO:0000313" key="3">
    <source>
        <dbReference type="EMBL" id="MBV0925469.1"/>
    </source>
</evidence>
<sequence length="329" mass="36388">MTTTTPTPVGVIGVGSMGRNHARVYRELPTTELVGVYDADEENARAVAEEYDTRYRSLDDLLSAAEAVSIAVPTQYHYDTAHECIDAGVDVLVEKPFVSDAEEGERLIEFADERDVNIQVGHVERFNPAVSTLLDLVEDLDVIAVDAHRLGPPLDREIDESAVMDLMIHDIDILLALVDDEVESVDAVGNRNARYASANLAFESGVVGQLTASRVTQEKVRKLTISAETCRVTVDYIDQTLEVTRGSAPEYIREDGEFTHRHESFVEQLSVENREPLKHELDAFVESVRTGAEPPVTGEDGLRALELVKEIDELSKDATRKTRKPATTQ</sequence>
<dbReference type="OrthoDB" id="25239at2157"/>
<evidence type="ECO:0000259" key="2">
    <source>
        <dbReference type="Pfam" id="PF22725"/>
    </source>
</evidence>
<dbReference type="Gene3D" id="3.40.50.720">
    <property type="entry name" value="NAD(P)-binding Rossmann-like Domain"/>
    <property type="match status" value="1"/>
</dbReference>
<dbReference type="AlphaFoldDB" id="A0A8J8C5Q9"/>
<dbReference type="PANTHER" id="PTHR43377">
    <property type="entry name" value="BILIVERDIN REDUCTASE A"/>
    <property type="match status" value="1"/>
</dbReference>
<dbReference type="InterPro" id="IPR051450">
    <property type="entry name" value="Gfo/Idh/MocA_Oxidoreductases"/>
</dbReference>
<feature type="domain" description="GFO/IDH/MocA-like oxidoreductase" evidence="2">
    <location>
        <begin position="155"/>
        <end position="227"/>
    </location>
</feature>
<dbReference type="InterPro" id="IPR036291">
    <property type="entry name" value="NAD(P)-bd_dom_sf"/>
</dbReference>
<keyword evidence="4" id="KW-1185">Reference proteome</keyword>
<gene>
    <name evidence="3" type="ORF">KTS45_14775</name>
</gene>
<dbReference type="GO" id="GO:0000166">
    <property type="term" value="F:nucleotide binding"/>
    <property type="evidence" value="ECO:0007669"/>
    <property type="project" value="InterPro"/>
</dbReference>
<dbReference type="EMBL" id="JAHQXF010000002">
    <property type="protein sequence ID" value="MBV0925469.1"/>
    <property type="molecule type" value="Genomic_DNA"/>
</dbReference>
<evidence type="ECO:0000259" key="1">
    <source>
        <dbReference type="Pfam" id="PF01408"/>
    </source>
</evidence>
<dbReference type="Pfam" id="PF22725">
    <property type="entry name" value="GFO_IDH_MocA_C3"/>
    <property type="match status" value="1"/>
</dbReference>
<proteinExistence type="predicted"/>
<dbReference type="PANTHER" id="PTHR43377:SF1">
    <property type="entry name" value="BILIVERDIN REDUCTASE A"/>
    <property type="match status" value="1"/>
</dbReference>
<name>A0A8J8C5Q9_9EURY</name>
<dbReference type="Pfam" id="PF01408">
    <property type="entry name" value="GFO_IDH_MocA"/>
    <property type="match status" value="1"/>
</dbReference>
<evidence type="ECO:0000313" key="4">
    <source>
        <dbReference type="Proteomes" id="UP000766550"/>
    </source>
</evidence>
<protein>
    <submittedName>
        <fullName evidence="3">Gfo/Idh/MocA family oxidoreductase</fullName>
    </submittedName>
</protein>
<dbReference type="SUPFAM" id="SSF51735">
    <property type="entry name" value="NAD(P)-binding Rossmann-fold domains"/>
    <property type="match status" value="1"/>
</dbReference>
<dbReference type="SUPFAM" id="SSF55347">
    <property type="entry name" value="Glyceraldehyde-3-phosphate dehydrogenase-like, C-terminal domain"/>
    <property type="match status" value="1"/>
</dbReference>
<organism evidence="3 4">
    <name type="scientific">Haloarcula limicola</name>
    <dbReference type="NCBI Taxonomy" id="1429915"/>
    <lineage>
        <taxon>Archaea</taxon>
        <taxon>Methanobacteriati</taxon>
        <taxon>Methanobacteriota</taxon>
        <taxon>Stenosarchaea group</taxon>
        <taxon>Halobacteria</taxon>
        <taxon>Halobacteriales</taxon>
        <taxon>Haloarculaceae</taxon>
        <taxon>Haloarcula</taxon>
    </lineage>
</organism>